<dbReference type="AlphaFoldDB" id="A0ABD0YYL8"/>
<keyword evidence="8" id="KW-0560">Oxidoreductase</keyword>
<comment type="subcellular location">
    <subcellularLocation>
        <location evidence="1">Endoplasmic reticulum membrane</location>
        <topology evidence="1">Multi-pass membrane protein</topology>
    </subcellularLocation>
</comment>
<comment type="similarity">
    <text evidence="2">Belongs to the VKOR family.</text>
</comment>
<evidence type="ECO:0000259" key="13">
    <source>
        <dbReference type="SMART" id="SM00756"/>
    </source>
</evidence>
<dbReference type="Proteomes" id="UP001558652">
    <property type="component" value="Unassembled WGS sequence"/>
</dbReference>
<organism evidence="14 15">
    <name type="scientific">Ranatra chinensis</name>
    <dbReference type="NCBI Taxonomy" id="642074"/>
    <lineage>
        <taxon>Eukaryota</taxon>
        <taxon>Metazoa</taxon>
        <taxon>Ecdysozoa</taxon>
        <taxon>Arthropoda</taxon>
        <taxon>Hexapoda</taxon>
        <taxon>Insecta</taxon>
        <taxon>Pterygota</taxon>
        <taxon>Neoptera</taxon>
        <taxon>Paraneoptera</taxon>
        <taxon>Hemiptera</taxon>
        <taxon>Heteroptera</taxon>
        <taxon>Panheteroptera</taxon>
        <taxon>Nepomorpha</taxon>
        <taxon>Nepidae</taxon>
        <taxon>Ranatrinae</taxon>
        <taxon>Ranatra</taxon>
    </lineage>
</organism>
<keyword evidence="10" id="KW-1015">Disulfide bond</keyword>
<keyword evidence="11" id="KW-0676">Redox-active center</keyword>
<evidence type="ECO:0000313" key="15">
    <source>
        <dbReference type="Proteomes" id="UP001558652"/>
    </source>
</evidence>
<evidence type="ECO:0000256" key="2">
    <source>
        <dbReference type="ARBA" id="ARBA00006214"/>
    </source>
</evidence>
<dbReference type="GO" id="GO:0047057">
    <property type="term" value="F:vitamin-K-epoxide reductase (warfarin-sensitive) activity"/>
    <property type="evidence" value="ECO:0007669"/>
    <property type="project" value="UniProtKB-EC"/>
</dbReference>
<feature type="transmembrane region" description="Helical" evidence="12">
    <location>
        <begin position="74"/>
        <end position="93"/>
    </location>
</feature>
<evidence type="ECO:0000256" key="8">
    <source>
        <dbReference type="ARBA" id="ARBA00023002"/>
    </source>
</evidence>
<keyword evidence="9 12" id="KW-0472">Membrane</keyword>
<name>A0ABD0YYL8_9HEMI</name>
<gene>
    <name evidence="14" type="ORF">AAG570_010447</name>
</gene>
<evidence type="ECO:0000256" key="4">
    <source>
        <dbReference type="ARBA" id="ARBA00022692"/>
    </source>
</evidence>
<dbReference type="InterPro" id="IPR012932">
    <property type="entry name" value="VKOR"/>
</dbReference>
<dbReference type="InterPro" id="IPR038354">
    <property type="entry name" value="VKOR_sf"/>
</dbReference>
<dbReference type="InterPro" id="IPR042406">
    <property type="entry name" value="VKORC1/VKORC1L1"/>
</dbReference>
<keyword evidence="7 12" id="KW-1133">Transmembrane helix</keyword>
<dbReference type="Pfam" id="PF07884">
    <property type="entry name" value="VKOR"/>
    <property type="match status" value="1"/>
</dbReference>
<evidence type="ECO:0000256" key="11">
    <source>
        <dbReference type="ARBA" id="ARBA00023284"/>
    </source>
</evidence>
<dbReference type="CDD" id="cd12917">
    <property type="entry name" value="VKOR_euk"/>
    <property type="match status" value="1"/>
</dbReference>
<feature type="transmembrane region" description="Helical" evidence="12">
    <location>
        <begin position="50"/>
        <end position="67"/>
    </location>
</feature>
<dbReference type="SMART" id="SM00756">
    <property type="entry name" value="VKc"/>
    <property type="match status" value="1"/>
</dbReference>
<proteinExistence type="inferred from homology"/>
<evidence type="ECO:0000256" key="10">
    <source>
        <dbReference type="ARBA" id="ARBA00023157"/>
    </source>
</evidence>
<evidence type="ECO:0000256" key="3">
    <source>
        <dbReference type="ARBA" id="ARBA00012278"/>
    </source>
</evidence>
<evidence type="ECO:0000313" key="14">
    <source>
        <dbReference type="EMBL" id="KAL1132492.1"/>
    </source>
</evidence>
<feature type="domain" description="Vitamin K epoxide reductase" evidence="13">
    <location>
        <begin position="2"/>
        <end position="121"/>
    </location>
</feature>
<evidence type="ECO:0000256" key="1">
    <source>
        <dbReference type="ARBA" id="ARBA00004477"/>
    </source>
</evidence>
<dbReference type="EC" id="1.17.4.4" evidence="3"/>
<dbReference type="GO" id="GO:0048038">
    <property type="term" value="F:quinone binding"/>
    <property type="evidence" value="ECO:0007669"/>
    <property type="project" value="UniProtKB-KW"/>
</dbReference>
<dbReference type="EMBL" id="JBFDAA010000005">
    <property type="protein sequence ID" value="KAL1132492.1"/>
    <property type="molecule type" value="Genomic_DNA"/>
</dbReference>
<dbReference type="GO" id="GO:0005789">
    <property type="term" value="C:endoplasmic reticulum membrane"/>
    <property type="evidence" value="ECO:0007669"/>
    <property type="project" value="UniProtKB-SubCell"/>
</dbReference>
<dbReference type="Gene3D" id="1.20.1440.130">
    <property type="entry name" value="VKOR domain"/>
    <property type="match status" value="1"/>
</dbReference>
<accession>A0ABD0YYL8</accession>
<evidence type="ECO:0000256" key="5">
    <source>
        <dbReference type="ARBA" id="ARBA00022719"/>
    </source>
</evidence>
<keyword evidence="15" id="KW-1185">Reference proteome</keyword>
<dbReference type="PANTHER" id="PTHR14519">
    <property type="entry name" value="VITAMIN K EPOXIDE REDUCTASE COMPLEX, SUBUNIT 1"/>
    <property type="match status" value="1"/>
</dbReference>
<dbReference type="PANTHER" id="PTHR14519:SF8">
    <property type="entry name" value="VITAMIN K EPOXIDE REDUCTASE COMPLEX SUBUNIT 1"/>
    <property type="match status" value="1"/>
</dbReference>
<evidence type="ECO:0000256" key="7">
    <source>
        <dbReference type="ARBA" id="ARBA00022989"/>
    </source>
</evidence>
<evidence type="ECO:0000256" key="9">
    <source>
        <dbReference type="ARBA" id="ARBA00023136"/>
    </source>
</evidence>
<sequence>MEHDPNYVAMCDIGEHMSCSKAFNSKYGKGFGIVGEIFGNDSVMNQPNSVPGMVFYAICFLLSLNRAATSAKTLFIFSMVSNLMSLYLAYILYFILHDFCIVCVSTYGVNFVLLVLSYIRYNQIKIATRTKKE</sequence>
<feature type="transmembrane region" description="Helical" evidence="12">
    <location>
        <begin position="99"/>
        <end position="119"/>
    </location>
</feature>
<keyword evidence="4 12" id="KW-0812">Transmembrane</keyword>
<evidence type="ECO:0000256" key="6">
    <source>
        <dbReference type="ARBA" id="ARBA00022824"/>
    </source>
</evidence>
<evidence type="ECO:0000256" key="12">
    <source>
        <dbReference type="SAM" id="Phobius"/>
    </source>
</evidence>
<keyword evidence="5" id="KW-0874">Quinone</keyword>
<keyword evidence="6" id="KW-0256">Endoplasmic reticulum</keyword>
<comment type="caution">
    <text evidence="14">The sequence shown here is derived from an EMBL/GenBank/DDBJ whole genome shotgun (WGS) entry which is preliminary data.</text>
</comment>
<protein>
    <recommendedName>
        <fullName evidence="3">vitamin-K-epoxide reductase (warfarin-sensitive)</fullName>
        <ecNumber evidence="3">1.17.4.4</ecNumber>
    </recommendedName>
</protein>
<reference evidence="14 15" key="1">
    <citation type="submission" date="2024-07" db="EMBL/GenBank/DDBJ databases">
        <title>Chromosome-level genome assembly of the water stick insect Ranatra chinensis (Heteroptera: Nepidae).</title>
        <authorList>
            <person name="Liu X."/>
        </authorList>
    </citation>
    <scope>NUCLEOTIDE SEQUENCE [LARGE SCALE GENOMIC DNA]</scope>
    <source>
        <strain evidence="14">Cailab_2021Rc</strain>
        <tissue evidence="14">Muscle</tissue>
    </source>
</reference>